<feature type="region of interest" description="Disordered" evidence="3">
    <location>
        <begin position="196"/>
        <end position="219"/>
    </location>
</feature>
<dbReference type="InterPro" id="IPR001258">
    <property type="entry name" value="NHL_repeat"/>
</dbReference>
<proteinExistence type="predicted"/>
<keyword evidence="5" id="KW-1185">Reference proteome</keyword>
<dbReference type="Gene3D" id="2.120.10.30">
    <property type="entry name" value="TolB, C-terminal domain"/>
    <property type="match status" value="1"/>
</dbReference>
<reference evidence="4" key="1">
    <citation type="submission" date="2023-10" db="EMBL/GenBank/DDBJ databases">
        <authorList>
            <person name="Chen Y."/>
            <person name="Shah S."/>
            <person name="Dougan E. K."/>
            <person name="Thang M."/>
            <person name="Chan C."/>
        </authorList>
    </citation>
    <scope>NUCLEOTIDE SEQUENCE [LARGE SCALE GENOMIC DNA]</scope>
</reference>
<feature type="repeat" description="NHL" evidence="2">
    <location>
        <begin position="111"/>
        <end position="147"/>
    </location>
</feature>
<keyword evidence="1" id="KW-0677">Repeat</keyword>
<organism evidence="4 5">
    <name type="scientific">Prorocentrum cordatum</name>
    <dbReference type="NCBI Taxonomy" id="2364126"/>
    <lineage>
        <taxon>Eukaryota</taxon>
        <taxon>Sar</taxon>
        <taxon>Alveolata</taxon>
        <taxon>Dinophyceae</taxon>
        <taxon>Prorocentrales</taxon>
        <taxon>Prorocentraceae</taxon>
        <taxon>Prorocentrum</taxon>
    </lineage>
</organism>
<evidence type="ECO:0000256" key="3">
    <source>
        <dbReference type="SAM" id="MobiDB-lite"/>
    </source>
</evidence>
<evidence type="ECO:0000313" key="5">
    <source>
        <dbReference type="Proteomes" id="UP001189429"/>
    </source>
</evidence>
<gene>
    <name evidence="4" type="ORF">PCOR1329_LOCUS2974</name>
</gene>
<dbReference type="InterPro" id="IPR011042">
    <property type="entry name" value="6-blade_b-propeller_TolB-like"/>
</dbReference>
<sequence length="219" mass="23031">MPSGGSGHGGRHGAGGRRGERPRPGVAQRRHRGRHGRGRHGTWRRGRGIPPRRPLGLCLGGAGGPTPELFVADSLNYRVQRAPLPAACRDQAQPPALGYAGTTVAGGLGLGPGPEQLGQPVSVCLDDRGVLYVADADNGRVQVVPPAAQRAASERRPPASTLDDAQRTLTAGVVTEFREGPGFGFIKAAGKRYPAACGEHRQRSRREVELNRASRSGGR</sequence>
<feature type="compositionally biased region" description="Basic and acidic residues" evidence="3">
    <location>
        <begin position="198"/>
        <end position="212"/>
    </location>
</feature>
<evidence type="ECO:0000256" key="1">
    <source>
        <dbReference type="ARBA" id="ARBA00022737"/>
    </source>
</evidence>
<comment type="caution">
    <text evidence="4">The sequence shown here is derived from an EMBL/GenBank/DDBJ whole genome shotgun (WGS) entry which is preliminary data.</text>
</comment>
<accession>A0ABN9PIE0</accession>
<dbReference type="Pfam" id="PF01436">
    <property type="entry name" value="NHL"/>
    <property type="match status" value="1"/>
</dbReference>
<name>A0ABN9PIE0_9DINO</name>
<dbReference type="Proteomes" id="UP001189429">
    <property type="component" value="Unassembled WGS sequence"/>
</dbReference>
<dbReference type="PROSITE" id="PS51125">
    <property type="entry name" value="NHL"/>
    <property type="match status" value="1"/>
</dbReference>
<dbReference type="SUPFAM" id="SSF101898">
    <property type="entry name" value="NHL repeat"/>
    <property type="match status" value="1"/>
</dbReference>
<evidence type="ECO:0000313" key="4">
    <source>
        <dbReference type="EMBL" id="CAK0792335.1"/>
    </source>
</evidence>
<feature type="compositionally biased region" description="Basic residues" evidence="3">
    <location>
        <begin position="28"/>
        <end position="47"/>
    </location>
</feature>
<evidence type="ECO:0000256" key="2">
    <source>
        <dbReference type="PROSITE-ProRule" id="PRU00504"/>
    </source>
</evidence>
<protein>
    <submittedName>
        <fullName evidence="4">Uncharacterized protein</fullName>
    </submittedName>
</protein>
<dbReference type="EMBL" id="CAUYUJ010000758">
    <property type="protein sequence ID" value="CAK0792335.1"/>
    <property type="molecule type" value="Genomic_DNA"/>
</dbReference>
<feature type="region of interest" description="Disordered" evidence="3">
    <location>
        <begin position="1"/>
        <end position="52"/>
    </location>
</feature>